<dbReference type="GeneID" id="136075045"/>
<gene>
    <name evidence="3" type="primary">LOC136075045</name>
</gene>
<dbReference type="InterPro" id="IPR016729">
    <property type="entry name" value="FADD"/>
</dbReference>
<dbReference type="CDD" id="cd01670">
    <property type="entry name" value="Death"/>
    <property type="match status" value="1"/>
</dbReference>
<dbReference type="SUPFAM" id="SSF47986">
    <property type="entry name" value="DEATH domain"/>
    <property type="match status" value="1"/>
</dbReference>
<keyword evidence="2" id="KW-1185">Reference proteome</keyword>
<sequence length="355" mass="41759">MFNVPSVLGFYDKMENSLFSSSVEKEVSSNDFVSDEFISKCYGEVSYNIGSDWLRWGRHLGLSDSDLDNIGSDNKNSYEKADNVLKKWKQKNGNPSWEQLKKELMAFDRLDIVSKIRTKFGEISSSPNKNSNVSSKKGNWFSGNRKISYTGIVWILDRLRKSKDRKDYHDLFIECFYESQSSFTDEIKSIVERIAYELWCIDSGWISIHNGKTSYLTSCENYFINHYLKSGRKLSALSVDKNILSDEEKKLLIQCSTNVRSVSFYRPINFEGWKPKDKIEVLTISISGYFITKKDFEENFLPWINLCEELYLYLHNDFIKDICKWIRCSNVKEFKIEYRGNYFRNLDELKNFKTR</sequence>
<dbReference type="InterPro" id="IPR011029">
    <property type="entry name" value="DEATH-like_dom_sf"/>
</dbReference>
<protein>
    <submittedName>
        <fullName evidence="3">Uncharacterized protein LOC136075045 isoform X4</fullName>
    </submittedName>
</protein>
<dbReference type="InterPro" id="IPR000488">
    <property type="entry name" value="Death_dom"/>
</dbReference>
<evidence type="ECO:0000313" key="3">
    <source>
        <dbReference type="RefSeq" id="XP_065643343.1"/>
    </source>
</evidence>
<accession>A0ABM4B3F0</accession>
<feature type="domain" description="Death" evidence="1">
    <location>
        <begin position="49"/>
        <end position="120"/>
    </location>
</feature>
<dbReference type="Pfam" id="PF00531">
    <property type="entry name" value="Death"/>
    <property type="match status" value="1"/>
</dbReference>
<dbReference type="PROSITE" id="PS50017">
    <property type="entry name" value="DEATH_DOMAIN"/>
    <property type="match status" value="1"/>
</dbReference>
<proteinExistence type="predicted"/>
<reference evidence="2" key="1">
    <citation type="submission" date="2025-05" db="UniProtKB">
        <authorList>
            <consortium name="RefSeq"/>
        </authorList>
    </citation>
    <scope>NUCLEOTIDE SEQUENCE [LARGE SCALE GENOMIC DNA]</scope>
</reference>
<organism evidence="2 3">
    <name type="scientific">Hydra vulgaris</name>
    <name type="common">Hydra</name>
    <name type="synonym">Hydra attenuata</name>
    <dbReference type="NCBI Taxonomy" id="6087"/>
    <lineage>
        <taxon>Eukaryota</taxon>
        <taxon>Metazoa</taxon>
        <taxon>Cnidaria</taxon>
        <taxon>Hydrozoa</taxon>
        <taxon>Hydroidolina</taxon>
        <taxon>Anthoathecata</taxon>
        <taxon>Aplanulata</taxon>
        <taxon>Hydridae</taxon>
        <taxon>Hydra</taxon>
    </lineage>
</organism>
<dbReference type="RefSeq" id="XP_065643343.1">
    <property type="nucleotide sequence ID" value="XM_065787271.1"/>
</dbReference>
<dbReference type="Gene3D" id="1.10.533.10">
    <property type="entry name" value="Death Domain, Fas"/>
    <property type="match status" value="1"/>
</dbReference>
<reference evidence="3" key="2">
    <citation type="submission" date="2025-08" db="UniProtKB">
        <authorList>
            <consortium name="RefSeq"/>
        </authorList>
    </citation>
    <scope>IDENTIFICATION</scope>
</reference>
<evidence type="ECO:0000259" key="1">
    <source>
        <dbReference type="PROSITE" id="PS50017"/>
    </source>
</evidence>
<name>A0ABM4B3F0_HYDVU</name>
<dbReference type="Proteomes" id="UP001652625">
    <property type="component" value="Chromosome 01"/>
</dbReference>
<evidence type="ECO:0000313" key="2">
    <source>
        <dbReference type="Proteomes" id="UP001652625"/>
    </source>
</evidence>
<dbReference type="PANTHER" id="PTHR15077">
    <property type="entry name" value="FAS-ASSOCIATING DEATH DOMAIN-CONTAINING PROTEIN FADD"/>
    <property type="match status" value="1"/>
</dbReference>